<feature type="non-terminal residue" evidence="1">
    <location>
        <position position="1"/>
    </location>
</feature>
<accession>A0ACB6S2S9</accession>
<evidence type="ECO:0000313" key="2">
    <source>
        <dbReference type="Proteomes" id="UP000799754"/>
    </source>
</evidence>
<name>A0ACB6S2S9_9PLEO</name>
<reference evidence="1" key="1">
    <citation type="journal article" date="2020" name="Stud. Mycol.">
        <title>101 Dothideomycetes genomes: a test case for predicting lifestyles and emergence of pathogens.</title>
        <authorList>
            <person name="Haridas S."/>
            <person name="Albert R."/>
            <person name="Binder M."/>
            <person name="Bloem J."/>
            <person name="Labutti K."/>
            <person name="Salamov A."/>
            <person name="Andreopoulos B."/>
            <person name="Baker S."/>
            <person name="Barry K."/>
            <person name="Bills G."/>
            <person name="Bluhm B."/>
            <person name="Cannon C."/>
            <person name="Castanera R."/>
            <person name="Culley D."/>
            <person name="Daum C."/>
            <person name="Ezra D."/>
            <person name="Gonzalez J."/>
            <person name="Henrissat B."/>
            <person name="Kuo A."/>
            <person name="Liang C."/>
            <person name="Lipzen A."/>
            <person name="Lutzoni F."/>
            <person name="Magnuson J."/>
            <person name="Mondo S."/>
            <person name="Nolan M."/>
            <person name="Ohm R."/>
            <person name="Pangilinan J."/>
            <person name="Park H.-J."/>
            <person name="Ramirez L."/>
            <person name="Alfaro M."/>
            <person name="Sun H."/>
            <person name="Tritt A."/>
            <person name="Yoshinaga Y."/>
            <person name="Zwiers L.-H."/>
            <person name="Turgeon B."/>
            <person name="Goodwin S."/>
            <person name="Spatafora J."/>
            <person name="Crous P."/>
            <person name="Grigoriev I."/>
        </authorList>
    </citation>
    <scope>NUCLEOTIDE SEQUENCE</scope>
    <source>
        <strain evidence="1">CBS 525.71</strain>
    </source>
</reference>
<comment type="caution">
    <text evidence="1">The sequence shown here is derived from an EMBL/GenBank/DDBJ whole genome shotgun (WGS) entry which is preliminary data.</text>
</comment>
<gene>
    <name evidence="1" type="ORF">BU25DRAFT_298681</name>
</gene>
<keyword evidence="2" id="KW-1185">Reference proteome</keyword>
<proteinExistence type="predicted"/>
<organism evidence="1 2">
    <name type="scientific">Macroventuria anomochaeta</name>
    <dbReference type="NCBI Taxonomy" id="301207"/>
    <lineage>
        <taxon>Eukaryota</taxon>
        <taxon>Fungi</taxon>
        <taxon>Dikarya</taxon>
        <taxon>Ascomycota</taxon>
        <taxon>Pezizomycotina</taxon>
        <taxon>Dothideomycetes</taxon>
        <taxon>Pleosporomycetidae</taxon>
        <taxon>Pleosporales</taxon>
        <taxon>Pleosporineae</taxon>
        <taxon>Didymellaceae</taxon>
        <taxon>Macroventuria</taxon>
    </lineage>
</organism>
<protein>
    <submittedName>
        <fullName evidence="1">Uncharacterized protein</fullName>
    </submittedName>
</protein>
<dbReference type="Proteomes" id="UP000799754">
    <property type="component" value="Unassembled WGS sequence"/>
</dbReference>
<feature type="non-terminal residue" evidence="1">
    <location>
        <position position="214"/>
    </location>
</feature>
<sequence>DGSLYEPYDHVNIRIRVPREAMANFVAWDLEREHGDLGLDSSARKPPLSPLGEKLLSNQASRPIQTLVDDVTAYSYENIGIARARLDLVHEMESVDSLQARKDQLPATIVALFDLGLRRIEEQIESQRDIALRAIAAVARYDNGESIEDLLDQLRGPENPTLRSGEEIVEATRGWLVDSMKDGPQRLMVYNTNFMYYVEQRYHRAIHHTSIQIE</sequence>
<evidence type="ECO:0000313" key="1">
    <source>
        <dbReference type="EMBL" id="KAF2627970.1"/>
    </source>
</evidence>
<dbReference type="EMBL" id="MU006715">
    <property type="protein sequence ID" value="KAF2627970.1"/>
    <property type="molecule type" value="Genomic_DNA"/>
</dbReference>